<name>A0A0C3BVW0_PILCF</name>
<dbReference type="InterPro" id="IPR051038">
    <property type="entry name" value="RMT2/GAMT_Mtase"/>
</dbReference>
<reference evidence="1 2" key="1">
    <citation type="submission" date="2014-04" db="EMBL/GenBank/DDBJ databases">
        <authorList>
            <consortium name="DOE Joint Genome Institute"/>
            <person name="Kuo A."/>
            <person name="Tarkka M."/>
            <person name="Buscot F."/>
            <person name="Kohler A."/>
            <person name="Nagy L.G."/>
            <person name="Floudas D."/>
            <person name="Copeland A."/>
            <person name="Barry K.W."/>
            <person name="Cichocki N."/>
            <person name="Veneault-Fourrey C."/>
            <person name="LaButti K."/>
            <person name="Lindquist E.A."/>
            <person name="Lipzen A."/>
            <person name="Lundell T."/>
            <person name="Morin E."/>
            <person name="Murat C."/>
            <person name="Sun H."/>
            <person name="Tunlid A."/>
            <person name="Henrissat B."/>
            <person name="Grigoriev I.V."/>
            <person name="Hibbett D.S."/>
            <person name="Martin F."/>
            <person name="Nordberg H.P."/>
            <person name="Cantor M.N."/>
            <person name="Hua S.X."/>
        </authorList>
    </citation>
    <scope>NUCLEOTIDE SEQUENCE [LARGE SCALE GENOMIC DNA]</scope>
    <source>
        <strain evidence="1 2">F 1598</strain>
    </source>
</reference>
<dbReference type="InParanoid" id="A0A0C3BVW0"/>
<dbReference type="HOGENOM" id="CLU_033831_1_2_1"/>
<accession>A0A0C3BVW0</accession>
<dbReference type="PANTHER" id="PTHR32379:SF1">
    <property type="entry name" value="GUANIDINOACETATE N-METHYLTRANSFERASE"/>
    <property type="match status" value="1"/>
</dbReference>
<dbReference type="InterPro" id="IPR029063">
    <property type="entry name" value="SAM-dependent_MTases_sf"/>
</dbReference>
<keyword evidence="2" id="KW-1185">Reference proteome</keyword>
<dbReference type="GO" id="GO:0005737">
    <property type="term" value="C:cytoplasm"/>
    <property type="evidence" value="ECO:0007669"/>
    <property type="project" value="TreeGrafter"/>
</dbReference>
<gene>
    <name evidence="1" type="ORF">PILCRDRAFT_811117</name>
</gene>
<dbReference type="EMBL" id="KN832972">
    <property type="protein sequence ID" value="KIM90663.1"/>
    <property type="molecule type" value="Genomic_DNA"/>
</dbReference>
<dbReference type="GO" id="GO:0019702">
    <property type="term" value="F:protein arginine N5-methyltransferase activity"/>
    <property type="evidence" value="ECO:0007669"/>
    <property type="project" value="TreeGrafter"/>
</dbReference>
<sequence>MQKAIDKDPTIIYASDIYDRQSALHFAAASVKADTRNAIRWLLAKGIPWSASDNESHIPEDVARKYGKDESRKFLREWAVKKEYELFYKLELGESHPDEGKPFAVHRLDKDRSARNELFCKSRILFTNPNGAPEDEVALVCDPSGTGIMMEWERPIMRDTARLLLEGMPKSGLRILNIGFGIGMIDTYFQDAQPAEHVIIEGHPTCLGWMRRTGWYDRPGVRILEGRWQDFFPLNNNTELSRALSPSDRKSHADNIDIGKFDVVYFDTFEEGYHGHFSFIKHVPRLLRGPNSRFSYFNGHAEQDETVYNIYAEVARLHHNDLGMNTTWSEVYTNKEDMWKNISERGKGQAQEHPHLIPICMLAPTLPRTLVSGVGWNSHS</sequence>
<dbReference type="STRING" id="765440.A0A0C3BVW0"/>
<dbReference type="PANTHER" id="PTHR32379">
    <property type="entry name" value="GUANIDINOACETATE N-METHYLTRANSFERASE"/>
    <property type="match status" value="1"/>
</dbReference>
<dbReference type="OrthoDB" id="19014at2759"/>
<dbReference type="SUPFAM" id="SSF53335">
    <property type="entry name" value="S-adenosyl-L-methionine-dependent methyltransferases"/>
    <property type="match status" value="1"/>
</dbReference>
<evidence type="ECO:0000313" key="1">
    <source>
        <dbReference type="EMBL" id="KIM90663.1"/>
    </source>
</evidence>
<dbReference type="AlphaFoldDB" id="A0A0C3BVW0"/>
<dbReference type="Proteomes" id="UP000054166">
    <property type="component" value="Unassembled WGS sequence"/>
</dbReference>
<evidence type="ECO:0008006" key="3">
    <source>
        <dbReference type="Google" id="ProtNLM"/>
    </source>
</evidence>
<organism evidence="1 2">
    <name type="scientific">Piloderma croceum (strain F 1598)</name>
    <dbReference type="NCBI Taxonomy" id="765440"/>
    <lineage>
        <taxon>Eukaryota</taxon>
        <taxon>Fungi</taxon>
        <taxon>Dikarya</taxon>
        <taxon>Basidiomycota</taxon>
        <taxon>Agaricomycotina</taxon>
        <taxon>Agaricomycetes</taxon>
        <taxon>Agaricomycetidae</taxon>
        <taxon>Atheliales</taxon>
        <taxon>Atheliaceae</taxon>
        <taxon>Piloderma</taxon>
    </lineage>
</organism>
<protein>
    <recommendedName>
        <fullName evidence="3">Arginine N-methyltransferase 2</fullName>
    </recommendedName>
</protein>
<reference evidence="2" key="2">
    <citation type="submission" date="2015-01" db="EMBL/GenBank/DDBJ databases">
        <title>Evolutionary Origins and Diversification of the Mycorrhizal Mutualists.</title>
        <authorList>
            <consortium name="DOE Joint Genome Institute"/>
            <consortium name="Mycorrhizal Genomics Consortium"/>
            <person name="Kohler A."/>
            <person name="Kuo A."/>
            <person name="Nagy L.G."/>
            <person name="Floudas D."/>
            <person name="Copeland A."/>
            <person name="Barry K.W."/>
            <person name="Cichocki N."/>
            <person name="Veneault-Fourrey C."/>
            <person name="LaButti K."/>
            <person name="Lindquist E.A."/>
            <person name="Lipzen A."/>
            <person name="Lundell T."/>
            <person name="Morin E."/>
            <person name="Murat C."/>
            <person name="Riley R."/>
            <person name="Ohm R."/>
            <person name="Sun H."/>
            <person name="Tunlid A."/>
            <person name="Henrissat B."/>
            <person name="Grigoriev I.V."/>
            <person name="Hibbett D.S."/>
            <person name="Martin F."/>
        </authorList>
    </citation>
    <scope>NUCLEOTIDE SEQUENCE [LARGE SCALE GENOMIC DNA]</scope>
    <source>
        <strain evidence="2">F 1598</strain>
    </source>
</reference>
<proteinExistence type="predicted"/>
<dbReference type="GO" id="GO:0005634">
    <property type="term" value="C:nucleus"/>
    <property type="evidence" value="ECO:0007669"/>
    <property type="project" value="TreeGrafter"/>
</dbReference>
<dbReference type="Gene3D" id="3.40.50.150">
    <property type="entry name" value="Vaccinia Virus protein VP39"/>
    <property type="match status" value="1"/>
</dbReference>
<evidence type="ECO:0000313" key="2">
    <source>
        <dbReference type="Proteomes" id="UP000054166"/>
    </source>
</evidence>